<name>A0A809R891_9BACT</name>
<proteinExistence type="predicted"/>
<sequence>MLRRAFTLIELLVVIAIIAILAAILFPVFAQAKIAAKKSVTFSNLRQVSVASLLYMGDNDDKAMPLFTYNPSDNSYPTSYGFHYYPILLLPYTKNEQMFLCPQDVEQDPVQSDSQGRGRFDPNNSYHHYLVGANPSYGFNFRYLNTVTVGSLYGTPFPWYSGISTTSLDNVANTIMFAEATMKDLQVPPAYGGPPVTVRNAVGYSRIQPPFAVPVPPGLPPYNGWSGAFPDARSQGQLWGRFDPKRVAAMWVDGHVSFPHVSQLRASGTTEDEVNRYWNGKG</sequence>
<gene>
    <name evidence="1" type="ORF">NPRO_12740</name>
</gene>
<dbReference type="InterPro" id="IPR045584">
    <property type="entry name" value="Pilin-like"/>
</dbReference>
<dbReference type="PANTHER" id="PTHR30093">
    <property type="entry name" value="GENERAL SECRETION PATHWAY PROTEIN G"/>
    <property type="match status" value="1"/>
</dbReference>
<dbReference type="SUPFAM" id="SSF54523">
    <property type="entry name" value="Pili subunits"/>
    <property type="match status" value="1"/>
</dbReference>
<evidence type="ECO:0000313" key="2">
    <source>
        <dbReference type="Proteomes" id="UP000662873"/>
    </source>
</evidence>
<dbReference type="KEGG" id="npy:NPRO_12740"/>
<protein>
    <recommendedName>
        <fullName evidence="3">Prepilin-type N-terminal cleavage/methylation domain-containing protein</fullName>
    </recommendedName>
</protein>
<dbReference type="AlphaFoldDB" id="A0A809R891"/>
<dbReference type="Proteomes" id="UP000662873">
    <property type="component" value="Chromosome"/>
</dbReference>
<evidence type="ECO:0000313" key="1">
    <source>
        <dbReference type="EMBL" id="BBO23679.1"/>
    </source>
</evidence>
<dbReference type="Pfam" id="PF07963">
    <property type="entry name" value="N_methyl"/>
    <property type="match status" value="1"/>
</dbReference>
<dbReference type="Gene3D" id="3.30.700.10">
    <property type="entry name" value="Glycoprotein, Type 4 Pilin"/>
    <property type="match status" value="1"/>
</dbReference>
<organism evidence="1 2">
    <name type="scientific">Candidatus Nitrosymbiomonas proteolyticus</name>
    <dbReference type="NCBI Taxonomy" id="2608984"/>
    <lineage>
        <taxon>Bacteria</taxon>
        <taxon>Bacillati</taxon>
        <taxon>Armatimonadota</taxon>
        <taxon>Armatimonadota incertae sedis</taxon>
        <taxon>Candidatus Nitrosymbiomonas</taxon>
    </lineage>
</organism>
<dbReference type="InterPro" id="IPR012902">
    <property type="entry name" value="N_methyl_site"/>
</dbReference>
<reference evidence="1" key="1">
    <citation type="journal article" name="DNA Res.">
        <title>The physiological potential of anammox bacteria as revealed by their core genome structure.</title>
        <authorList>
            <person name="Okubo T."/>
            <person name="Toyoda A."/>
            <person name="Fukuhara K."/>
            <person name="Uchiyama I."/>
            <person name="Harigaya Y."/>
            <person name="Kuroiwa M."/>
            <person name="Suzuki T."/>
            <person name="Murakami Y."/>
            <person name="Suwa Y."/>
            <person name="Takami H."/>
        </authorList>
    </citation>
    <scope>NUCLEOTIDE SEQUENCE</scope>
    <source>
        <strain evidence="1">317325-2</strain>
    </source>
</reference>
<accession>A0A809R891</accession>
<dbReference type="NCBIfam" id="TIGR02532">
    <property type="entry name" value="IV_pilin_GFxxxE"/>
    <property type="match status" value="1"/>
</dbReference>
<dbReference type="EMBL" id="AP021858">
    <property type="protein sequence ID" value="BBO23679.1"/>
    <property type="molecule type" value="Genomic_DNA"/>
</dbReference>
<evidence type="ECO:0008006" key="3">
    <source>
        <dbReference type="Google" id="ProtNLM"/>
    </source>
</evidence>